<organism evidence="2 3">
    <name type="scientific">Actomonas aquatica</name>
    <dbReference type="NCBI Taxonomy" id="2866162"/>
    <lineage>
        <taxon>Bacteria</taxon>
        <taxon>Pseudomonadati</taxon>
        <taxon>Verrucomicrobiota</taxon>
        <taxon>Opitutia</taxon>
        <taxon>Opitutales</taxon>
        <taxon>Opitutaceae</taxon>
        <taxon>Actomonas</taxon>
    </lineage>
</organism>
<evidence type="ECO:0000313" key="2">
    <source>
        <dbReference type="EMBL" id="WRQ86335.1"/>
    </source>
</evidence>
<dbReference type="InterPro" id="IPR052061">
    <property type="entry name" value="PTE-AB_protein"/>
</dbReference>
<dbReference type="SUPFAM" id="SSF54637">
    <property type="entry name" value="Thioesterase/thiol ester dehydrase-isomerase"/>
    <property type="match status" value="1"/>
</dbReference>
<gene>
    <name evidence="2" type="ORF">K1X11_016085</name>
</gene>
<dbReference type="CDD" id="cd03443">
    <property type="entry name" value="PaaI_thioesterase"/>
    <property type="match status" value="1"/>
</dbReference>
<dbReference type="Proteomes" id="UP000738431">
    <property type="component" value="Chromosome"/>
</dbReference>
<keyword evidence="2" id="KW-0378">Hydrolase</keyword>
<dbReference type="Pfam" id="PF03061">
    <property type="entry name" value="4HBT"/>
    <property type="match status" value="1"/>
</dbReference>
<keyword evidence="3" id="KW-1185">Reference proteome</keyword>
<dbReference type="RefSeq" id="WP_221031264.1">
    <property type="nucleotide sequence ID" value="NZ_CP139781.1"/>
</dbReference>
<dbReference type="InterPro" id="IPR006683">
    <property type="entry name" value="Thioestr_dom"/>
</dbReference>
<dbReference type="EMBL" id="CP139781">
    <property type="protein sequence ID" value="WRQ86335.1"/>
    <property type="molecule type" value="Genomic_DNA"/>
</dbReference>
<proteinExistence type="predicted"/>
<reference evidence="2 3" key="1">
    <citation type="submission" date="2021-08" db="EMBL/GenBank/DDBJ databases">
        <authorList>
            <person name="Zhang D."/>
            <person name="Zhang A."/>
            <person name="Wang L."/>
        </authorList>
    </citation>
    <scope>NUCLEOTIDE SEQUENCE [LARGE SCALE GENOMIC DNA]</scope>
    <source>
        <strain evidence="2 3">WL0086</strain>
    </source>
</reference>
<feature type="domain" description="Thioesterase" evidence="1">
    <location>
        <begin position="67"/>
        <end position="138"/>
    </location>
</feature>
<evidence type="ECO:0000259" key="1">
    <source>
        <dbReference type="Pfam" id="PF03061"/>
    </source>
</evidence>
<dbReference type="EC" id="3.1.2.-" evidence="2"/>
<dbReference type="PANTHER" id="PTHR47260:SF3">
    <property type="entry name" value="THIOESTERASE FAMILY PROTEIN (AFU_ORTHOLOGUE AFUA_7G03960)"/>
    <property type="match status" value="1"/>
</dbReference>
<protein>
    <submittedName>
        <fullName evidence="2">PaaI family thioesterase</fullName>
        <ecNumber evidence="2">3.1.2.-</ecNumber>
    </submittedName>
</protein>
<sequence length="149" mass="15809">MSAPVPLPPPSEENRQCLQHREHPHCFACGTVEGSGGLALAFQVDPTHHGVTAAWSCPAAHCSYADTVHGGVLATLVDSAMVHALFAQGVVARTAELCIRYRHPVATEHPLTVTACLRQHLGRLLVLDAAITQDGRRCVAAEAKFMSAA</sequence>
<evidence type="ECO:0000313" key="3">
    <source>
        <dbReference type="Proteomes" id="UP000738431"/>
    </source>
</evidence>
<name>A0ABZ1C416_9BACT</name>
<dbReference type="GO" id="GO:0016787">
    <property type="term" value="F:hydrolase activity"/>
    <property type="evidence" value="ECO:0007669"/>
    <property type="project" value="UniProtKB-KW"/>
</dbReference>
<reference evidence="2 3" key="2">
    <citation type="submission" date="2023-12" db="EMBL/GenBank/DDBJ databases">
        <title>Description of an unclassified Opitutus bacterium of Verrucomicrobiota.</title>
        <authorList>
            <person name="Zhang D.-F."/>
        </authorList>
    </citation>
    <scope>NUCLEOTIDE SEQUENCE [LARGE SCALE GENOMIC DNA]</scope>
    <source>
        <strain evidence="2 3">WL0086</strain>
    </source>
</reference>
<dbReference type="Gene3D" id="3.10.129.10">
    <property type="entry name" value="Hotdog Thioesterase"/>
    <property type="match status" value="1"/>
</dbReference>
<dbReference type="InterPro" id="IPR029069">
    <property type="entry name" value="HotDog_dom_sf"/>
</dbReference>
<dbReference type="PANTHER" id="PTHR47260">
    <property type="entry name" value="UPF0644 PROTEIN PB2B4.06"/>
    <property type="match status" value="1"/>
</dbReference>
<accession>A0ABZ1C416</accession>